<keyword evidence="6 8" id="KW-0472">Membrane</keyword>
<keyword evidence="7" id="KW-0813">Transport</keyword>
<protein>
    <submittedName>
        <fullName evidence="9">Biopolymer transporter ExbD</fullName>
    </submittedName>
</protein>
<comment type="similarity">
    <text evidence="2 7">Belongs to the ExbD/TolR family.</text>
</comment>
<dbReference type="PANTHER" id="PTHR30558">
    <property type="entry name" value="EXBD MEMBRANE COMPONENT OF PMF-DRIVEN MACROMOLECULE IMPORT SYSTEM"/>
    <property type="match status" value="1"/>
</dbReference>
<evidence type="ECO:0000313" key="9">
    <source>
        <dbReference type="EMBL" id="MFL9877828.1"/>
    </source>
</evidence>
<keyword evidence="3" id="KW-1003">Cell membrane</keyword>
<accession>A0ABW8Z6H5</accession>
<evidence type="ECO:0000256" key="5">
    <source>
        <dbReference type="ARBA" id="ARBA00022989"/>
    </source>
</evidence>
<keyword evidence="7" id="KW-0653">Protein transport</keyword>
<proteinExistence type="inferred from homology"/>
<keyword evidence="10" id="KW-1185">Reference proteome</keyword>
<keyword evidence="5 8" id="KW-1133">Transmembrane helix</keyword>
<comment type="caution">
    <text evidence="9">The sequence shown here is derived from an EMBL/GenBank/DDBJ whole genome shotgun (WGS) entry which is preliminary data.</text>
</comment>
<evidence type="ECO:0000313" key="10">
    <source>
        <dbReference type="Proteomes" id="UP001629214"/>
    </source>
</evidence>
<name>A0ABW8Z6H5_9BURK</name>
<dbReference type="PANTHER" id="PTHR30558:SF3">
    <property type="entry name" value="BIOPOLYMER TRANSPORT PROTEIN EXBD-RELATED"/>
    <property type="match status" value="1"/>
</dbReference>
<evidence type="ECO:0000256" key="2">
    <source>
        <dbReference type="ARBA" id="ARBA00005811"/>
    </source>
</evidence>
<keyword evidence="4 7" id="KW-0812">Transmembrane</keyword>
<dbReference type="EMBL" id="JAQQFR010000003">
    <property type="protein sequence ID" value="MFL9877828.1"/>
    <property type="molecule type" value="Genomic_DNA"/>
</dbReference>
<gene>
    <name evidence="9" type="ORF">PQR63_05530</name>
</gene>
<evidence type="ECO:0000256" key="4">
    <source>
        <dbReference type="ARBA" id="ARBA00022692"/>
    </source>
</evidence>
<evidence type="ECO:0000256" key="1">
    <source>
        <dbReference type="ARBA" id="ARBA00004162"/>
    </source>
</evidence>
<evidence type="ECO:0000256" key="6">
    <source>
        <dbReference type="ARBA" id="ARBA00023136"/>
    </source>
</evidence>
<comment type="subcellular location">
    <subcellularLocation>
        <location evidence="1">Cell membrane</location>
        <topology evidence="1">Single-pass membrane protein</topology>
    </subcellularLocation>
    <subcellularLocation>
        <location evidence="7">Cell membrane</location>
        <topology evidence="7">Single-pass type II membrane protein</topology>
    </subcellularLocation>
</comment>
<organism evidence="9 10">
    <name type="scientific">Herbaspirillum rhizosphaerae</name>
    <dbReference type="NCBI Taxonomy" id="346179"/>
    <lineage>
        <taxon>Bacteria</taxon>
        <taxon>Pseudomonadati</taxon>
        <taxon>Pseudomonadota</taxon>
        <taxon>Betaproteobacteria</taxon>
        <taxon>Burkholderiales</taxon>
        <taxon>Oxalobacteraceae</taxon>
        <taxon>Herbaspirillum</taxon>
    </lineage>
</organism>
<evidence type="ECO:0000256" key="3">
    <source>
        <dbReference type="ARBA" id="ARBA00022475"/>
    </source>
</evidence>
<dbReference type="RefSeq" id="WP_408166352.1">
    <property type="nucleotide sequence ID" value="NZ_JAQQFR010000003.1"/>
</dbReference>
<dbReference type="Gene3D" id="3.30.420.270">
    <property type="match status" value="1"/>
</dbReference>
<dbReference type="Proteomes" id="UP001629214">
    <property type="component" value="Unassembled WGS sequence"/>
</dbReference>
<evidence type="ECO:0000256" key="7">
    <source>
        <dbReference type="RuleBase" id="RU003879"/>
    </source>
</evidence>
<dbReference type="Pfam" id="PF02472">
    <property type="entry name" value="ExbD"/>
    <property type="match status" value="1"/>
</dbReference>
<sequence length="152" mass="16098">MNFRKGRGREDLEINLIPFIDVLLVIVIFLMVTTTYSKFTALQITLPTADAEKALEQPFELNVAVDAQGHYAINNVQIAARDVSGIAKELQSAVQANEASVAAGTGTAKADPVVIINADALAAHQTVINVLEAARTAGFSRVTFAAQSSSGK</sequence>
<feature type="transmembrane region" description="Helical" evidence="8">
    <location>
        <begin position="12"/>
        <end position="32"/>
    </location>
</feature>
<evidence type="ECO:0000256" key="8">
    <source>
        <dbReference type="SAM" id="Phobius"/>
    </source>
</evidence>
<dbReference type="InterPro" id="IPR003400">
    <property type="entry name" value="ExbD"/>
</dbReference>
<reference evidence="9 10" key="1">
    <citation type="journal article" date="2024" name="Chem. Sci.">
        <title>Discovery of megapolipeptins by genome mining of a Burkholderiales bacteria collection.</title>
        <authorList>
            <person name="Paulo B.S."/>
            <person name="Recchia M.J.J."/>
            <person name="Lee S."/>
            <person name="Fergusson C.H."/>
            <person name="Romanowski S.B."/>
            <person name="Hernandez A."/>
            <person name="Krull N."/>
            <person name="Liu D.Y."/>
            <person name="Cavanagh H."/>
            <person name="Bos A."/>
            <person name="Gray C.A."/>
            <person name="Murphy B.T."/>
            <person name="Linington R.G."/>
            <person name="Eustaquio A.S."/>
        </authorList>
    </citation>
    <scope>NUCLEOTIDE SEQUENCE [LARGE SCALE GENOMIC DNA]</scope>
    <source>
        <strain evidence="9 10">RL21-008-BIB-B</strain>
    </source>
</reference>